<dbReference type="RefSeq" id="WP_101873817.1">
    <property type="nucleotide sequence ID" value="NZ_JAGXBR010000030.1"/>
</dbReference>
<reference evidence="7" key="1">
    <citation type="submission" date="2023-08" db="EMBL/GenBank/DDBJ databases">
        <authorList>
            <person name="Page C.A."/>
            <person name="Perez-Diaz I.M."/>
        </authorList>
    </citation>
    <scope>NUCLEOTIDE SEQUENCE</scope>
    <source>
        <strain evidence="7">7.8.46</strain>
    </source>
</reference>
<feature type="transmembrane region" description="Helical" evidence="6">
    <location>
        <begin position="111"/>
        <end position="130"/>
    </location>
</feature>
<evidence type="ECO:0000256" key="6">
    <source>
        <dbReference type="SAM" id="Phobius"/>
    </source>
</evidence>
<feature type="transmembrane region" description="Helical" evidence="6">
    <location>
        <begin position="380"/>
        <end position="398"/>
    </location>
</feature>
<evidence type="ECO:0000313" key="7">
    <source>
        <dbReference type="EMBL" id="MDT6990988.1"/>
    </source>
</evidence>
<evidence type="ECO:0000256" key="2">
    <source>
        <dbReference type="ARBA" id="ARBA00022475"/>
    </source>
</evidence>
<evidence type="ECO:0000256" key="3">
    <source>
        <dbReference type="ARBA" id="ARBA00022692"/>
    </source>
</evidence>
<dbReference type="InterPro" id="IPR050833">
    <property type="entry name" value="Poly_Biosynth_Transport"/>
</dbReference>
<gene>
    <name evidence="7" type="ORF">RI536_12950</name>
</gene>
<dbReference type="InterPro" id="IPR002797">
    <property type="entry name" value="Polysacc_synth"/>
</dbReference>
<comment type="caution">
    <text evidence="7">The sequence shown here is derived from an EMBL/GenBank/DDBJ whole genome shotgun (WGS) entry which is preliminary data.</text>
</comment>
<dbReference type="KEGG" id="lpg:BB562_11355"/>
<dbReference type="PANTHER" id="PTHR30250:SF11">
    <property type="entry name" value="O-ANTIGEN TRANSPORTER-RELATED"/>
    <property type="match status" value="1"/>
</dbReference>
<feature type="transmembrane region" description="Helical" evidence="6">
    <location>
        <begin position="142"/>
        <end position="163"/>
    </location>
</feature>
<dbReference type="EMBL" id="JAVLAQ010000001">
    <property type="protein sequence ID" value="MDT6990988.1"/>
    <property type="molecule type" value="Genomic_DNA"/>
</dbReference>
<feature type="transmembrane region" description="Helical" evidence="6">
    <location>
        <begin position="288"/>
        <end position="313"/>
    </location>
</feature>
<feature type="transmembrane region" description="Helical" evidence="6">
    <location>
        <begin position="325"/>
        <end position="347"/>
    </location>
</feature>
<evidence type="ECO:0000256" key="4">
    <source>
        <dbReference type="ARBA" id="ARBA00022989"/>
    </source>
</evidence>
<dbReference type="AlphaFoldDB" id="A0AAW8VW41"/>
<dbReference type="Proteomes" id="UP001267003">
    <property type="component" value="Unassembled WGS sequence"/>
</dbReference>
<dbReference type="GO" id="GO:0005886">
    <property type="term" value="C:plasma membrane"/>
    <property type="evidence" value="ECO:0007669"/>
    <property type="project" value="UniProtKB-SubCell"/>
</dbReference>
<feature type="transmembrane region" description="Helical" evidence="6">
    <location>
        <begin position="410"/>
        <end position="430"/>
    </location>
</feature>
<name>A0AAW8VW41_LACPE</name>
<organism evidence="7 8">
    <name type="scientific">Lactiplantibacillus pentosus</name>
    <name type="common">Lactobacillus pentosus</name>
    <dbReference type="NCBI Taxonomy" id="1589"/>
    <lineage>
        <taxon>Bacteria</taxon>
        <taxon>Bacillati</taxon>
        <taxon>Bacillota</taxon>
        <taxon>Bacilli</taxon>
        <taxon>Lactobacillales</taxon>
        <taxon>Lactobacillaceae</taxon>
        <taxon>Lactiplantibacillus</taxon>
    </lineage>
</organism>
<keyword evidence="5 6" id="KW-0472">Membrane</keyword>
<protein>
    <submittedName>
        <fullName evidence="7">Oligosaccharide flippase family protein</fullName>
    </submittedName>
</protein>
<evidence type="ECO:0000313" key="8">
    <source>
        <dbReference type="Proteomes" id="UP001267003"/>
    </source>
</evidence>
<evidence type="ECO:0000256" key="1">
    <source>
        <dbReference type="ARBA" id="ARBA00004651"/>
    </source>
</evidence>
<keyword evidence="3 6" id="KW-0812">Transmembrane</keyword>
<feature type="transmembrane region" description="Helical" evidence="6">
    <location>
        <begin position="83"/>
        <end position="105"/>
    </location>
</feature>
<dbReference type="PANTHER" id="PTHR30250">
    <property type="entry name" value="PST FAMILY PREDICTED COLANIC ACID TRANSPORTER"/>
    <property type="match status" value="1"/>
</dbReference>
<feature type="transmembrane region" description="Helical" evidence="6">
    <location>
        <begin position="436"/>
        <end position="454"/>
    </location>
</feature>
<dbReference type="Pfam" id="PF01943">
    <property type="entry name" value="Polysacc_synt"/>
    <property type="match status" value="1"/>
</dbReference>
<feature type="transmembrane region" description="Helical" evidence="6">
    <location>
        <begin position="169"/>
        <end position="188"/>
    </location>
</feature>
<feature type="transmembrane region" description="Helical" evidence="6">
    <location>
        <begin position="246"/>
        <end position="267"/>
    </location>
</feature>
<proteinExistence type="predicted"/>
<sequence>MNRVKQLFKNTLIFGIGNIGSKLIQFIAVPMFTFFLTTKEYGEADLLTTMVSLALPFFSLCLYDAILRFIIDDPSNEESIISSAIFVTGILVGILTIIDLFLMFLNVPNIFLYRLAIAFLIVQVIQSLLAQYMKAIGKNWLYSINGLLLSVLILLLSLLFFQFDGNKVYWYFYAQIAAYVISIIFIEVCLMKRIVFRLASVRKSWIKKLTMYSLPLIPNQIMWWVMNASDRLLVTYFLGLSINGIYAIAAKIPSLTNVVITIFMQAWQLSSFENANNKDRNIFFSSVFNNLLFVLVLFSSIIMTFLMAIMTIIASKSYYSAWEYVPMLLLGGIFSNMSMFLGTNYLVGKNTGGIFRTSIIGAVLNVGLNIFLIPKLGANGASISTLVSYLVVCLIRLFETNRLIHINIDYRLLLSATIILLTQIGCLYAHAFVAQIIFPILVLLINYKYVFNAVKVGKNIMNR</sequence>
<comment type="subcellular location">
    <subcellularLocation>
        <location evidence="1">Cell membrane</location>
        <topology evidence="1">Multi-pass membrane protein</topology>
    </subcellularLocation>
</comment>
<accession>A0AAW8VW41</accession>
<feature type="transmembrane region" description="Helical" evidence="6">
    <location>
        <begin position="354"/>
        <end position="374"/>
    </location>
</feature>
<keyword evidence="4 6" id="KW-1133">Transmembrane helix</keyword>
<keyword evidence="2" id="KW-1003">Cell membrane</keyword>
<evidence type="ECO:0000256" key="5">
    <source>
        <dbReference type="ARBA" id="ARBA00023136"/>
    </source>
</evidence>
<feature type="transmembrane region" description="Helical" evidence="6">
    <location>
        <begin position="12"/>
        <end position="35"/>
    </location>
</feature>
<feature type="transmembrane region" description="Helical" evidence="6">
    <location>
        <begin position="47"/>
        <end position="71"/>
    </location>
</feature>